<protein>
    <submittedName>
        <fullName evidence="1">Uncharacterized protein</fullName>
    </submittedName>
</protein>
<name>A0A8H3UV70_VENIN</name>
<evidence type="ECO:0000313" key="2">
    <source>
        <dbReference type="Proteomes" id="UP000447873"/>
    </source>
</evidence>
<sequence length="168" mass="19389">MANRQSWWPARSKEKDRYVVANGEKWCRFREEDGSQYSARIRNAYGDISKASHRPTATKDCAELVGIGCPRPSKRLRQVMAWFDVKSGTSILDSDTDSSDGLYYSDERWALDSGKFEIRDPKWQSCLDQITARVLEGLEVKDDERKVFARLHQMRMLGPGKHNLGNDW</sequence>
<reference evidence="1 2" key="1">
    <citation type="submission" date="2018-12" db="EMBL/GenBank/DDBJ databases">
        <title>Venturia inaequalis Genome Resource.</title>
        <authorList>
            <person name="Lichtner F.J."/>
        </authorList>
    </citation>
    <scope>NUCLEOTIDE SEQUENCE [LARGE SCALE GENOMIC DNA]</scope>
    <source>
        <strain evidence="1 2">120213</strain>
    </source>
</reference>
<evidence type="ECO:0000313" key="1">
    <source>
        <dbReference type="EMBL" id="KAE9976940.1"/>
    </source>
</evidence>
<dbReference type="EMBL" id="WNWS01000163">
    <property type="protein sequence ID" value="KAE9976940.1"/>
    <property type="molecule type" value="Genomic_DNA"/>
</dbReference>
<proteinExistence type="predicted"/>
<organism evidence="1 2">
    <name type="scientific">Venturia inaequalis</name>
    <name type="common">Apple scab fungus</name>
    <dbReference type="NCBI Taxonomy" id="5025"/>
    <lineage>
        <taxon>Eukaryota</taxon>
        <taxon>Fungi</taxon>
        <taxon>Dikarya</taxon>
        <taxon>Ascomycota</taxon>
        <taxon>Pezizomycotina</taxon>
        <taxon>Dothideomycetes</taxon>
        <taxon>Pleosporomycetidae</taxon>
        <taxon>Venturiales</taxon>
        <taxon>Venturiaceae</taxon>
        <taxon>Venturia</taxon>
    </lineage>
</organism>
<accession>A0A8H3UV70</accession>
<dbReference type="Proteomes" id="UP000447873">
    <property type="component" value="Unassembled WGS sequence"/>
</dbReference>
<dbReference type="AlphaFoldDB" id="A0A8H3UV70"/>
<comment type="caution">
    <text evidence="1">The sequence shown here is derived from an EMBL/GenBank/DDBJ whole genome shotgun (WGS) entry which is preliminary data.</text>
</comment>
<gene>
    <name evidence="1" type="ORF">EG328_002333</name>
</gene>